<evidence type="ECO:0000256" key="4">
    <source>
        <dbReference type="PROSITE-ProRule" id="PRU00335"/>
    </source>
</evidence>
<dbReference type="PROSITE" id="PS50977">
    <property type="entry name" value="HTH_TETR_2"/>
    <property type="match status" value="1"/>
</dbReference>
<dbReference type="SUPFAM" id="SSF46689">
    <property type="entry name" value="Homeodomain-like"/>
    <property type="match status" value="1"/>
</dbReference>
<feature type="DNA-binding region" description="H-T-H motif" evidence="4">
    <location>
        <begin position="51"/>
        <end position="70"/>
    </location>
</feature>
<evidence type="ECO:0000256" key="3">
    <source>
        <dbReference type="ARBA" id="ARBA00023163"/>
    </source>
</evidence>
<dbReference type="InterPro" id="IPR050109">
    <property type="entry name" value="HTH-type_TetR-like_transc_reg"/>
</dbReference>
<dbReference type="PANTHER" id="PTHR30055:SF234">
    <property type="entry name" value="HTH-TYPE TRANSCRIPTIONAL REGULATOR BETI"/>
    <property type="match status" value="1"/>
</dbReference>
<dbReference type="Gene3D" id="1.10.357.10">
    <property type="entry name" value="Tetracycline Repressor, domain 2"/>
    <property type="match status" value="1"/>
</dbReference>
<gene>
    <name evidence="6" type="ORF">FPZ11_03545</name>
</gene>
<dbReference type="PRINTS" id="PR00455">
    <property type="entry name" value="HTHTETR"/>
</dbReference>
<name>A0A5B8M304_9MICO</name>
<evidence type="ECO:0000313" key="7">
    <source>
        <dbReference type="Proteomes" id="UP000320216"/>
    </source>
</evidence>
<dbReference type="EMBL" id="CP042305">
    <property type="protein sequence ID" value="QDZ13980.1"/>
    <property type="molecule type" value="Genomic_DNA"/>
</dbReference>
<sequence>MIEEILIGRQDASNPGSLRVEPAQERSVARIDALLDAAAVVVDDVGFDRLTTAHVADVSGASIGTVYRYFPDRIALLNALRDRAVLRYRLAAADELERSPRATWQEAIDALASTFATMFRTEPGFRIMRFEDVRGVDEDSPVVDHVHEFAERVAGILVASYGFAQSDELIFRLDIASQMAETLIERAYLREADGDERMLAEAGVVAVAYLERYYG</sequence>
<feature type="domain" description="HTH tetR-type" evidence="5">
    <location>
        <begin position="28"/>
        <end position="88"/>
    </location>
</feature>
<evidence type="ECO:0000259" key="5">
    <source>
        <dbReference type="PROSITE" id="PS50977"/>
    </source>
</evidence>
<keyword evidence="7" id="KW-1185">Reference proteome</keyword>
<keyword evidence="3" id="KW-0804">Transcription</keyword>
<evidence type="ECO:0000256" key="1">
    <source>
        <dbReference type="ARBA" id="ARBA00023015"/>
    </source>
</evidence>
<accession>A0A5B8M304</accession>
<keyword evidence="2 4" id="KW-0238">DNA-binding</keyword>
<organism evidence="6 7">
    <name type="scientific">Humibacter ginsenosidimutans</name>
    <dbReference type="NCBI Taxonomy" id="2599293"/>
    <lineage>
        <taxon>Bacteria</taxon>
        <taxon>Bacillati</taxon>
        <taxon>Actinomycetota</taxon>
        <taxon>Actinomycetes</taxon>
        <taxon>Micrococcales</taxon>
        <taxon>Microbacteriaceae</taxon>
        <taxon>Humibacter</taxon>
    </lineage>
</organism>
<keyword evidence="1" id="KW-0805">Transcription regulation</keyword>
<dbReference type="InterPro" id="IPR041674">
    <property type="entry name" value="TetR_C_22"/>
</dbReference>
<evidence type="ECO:0000313" key="6">
    <source>
        <dbReference type="EMBL" id="QDZ13980.1"/>
    </source>
</evidence>
<dbReference type="OrthoDB" id="9816320at2"/>
<reference evidence="6 7" key="1">
    <citation type="submission" date="2019-07" db="EMBL/GenBank/DDBJ databases">
        <title>Full genome sequence of Humibacter sp. WJ7-1.</title>
        <authorList>
            <person name="Im W.-T."/>
        </authorList>
    </citation>
    <scope>NUCLEOTIDE SEQUENCE [LARGE SCALE GENOMIC DNA]</scope>
    <source>
        <strain evidence="6 7">WJ7-1</strain>
    </source>
</reference>
<dbReference type="RefSeq" id="WP_146318430.1">
    <property type="nucleotide sequence ID" value="NZ_CP042305.1"/>
</dbReference>
<dbReference type="GO" id="GO:0000976">
    <property type="term" value="F:transcription cis-regulatory region binding"/>
    <property type="evidence" value="ECO:0007669"/>
    <property type="project" value="TreeGrafter"/>
</dbReference>
<proteinExistence type="predicted"/>
<dbReference type="AlphaFoldDB" id="A0A5B8M304"/>
<dbReference type="Pfam" id="PF00440">
    <property type="entry name" value="TetR_N"/>
    <property type="match status" value="1"/>
</dbReference>
<dbReference type="Proteomes" id="UP000320216">
    <property type="component" value="Chromosome"/>
</dbReference>
<dbReference type="InterPro" id="IPR009057">
    <property type="entry name" value="Homeodomain-like_sf"/>
</dbReference>
<dbReference type="PANTHER" id="PTHR30055">
    <property type="entry name" value="HTH-TYPE TRANSCRIPTIONAL REGULATOR RUTR"/>
    <property type="match status" value="1"/>
</dbReference>
<dbReference type="Pfam" id="PF17928">
    <property type="entry name" value="TetR_C_22"/>
    <property type="match status" value="1"/>
</dbReference>
<evidence type="ECO:0000256" key="2">
    <source>
        <dbReference type="ARBA" id="ARBA00023125"/>
    </source>
</evidence>
<dbReference type="KEGG" id="huw:FPZ11_03545"/>
<dbReference type="InterPro" id="IPR001647">
    <property type="entry name" value="HTH_TetR"/>
</dbReference>
<protein>
    <submittedName>
        <fullName evidence="6">TetR/AcrR family transcriptional regulator</fullName>
    </submittedName>
</protein>
<dbReference type="GO" id="GO:0003700">
    <property type="term" value="F:DNA-binding transcription factor activity"/>
    <property type="evidence" value="ECO:0007669"/>
    <property type="project" value="TreeGrafter"/>
</dbReference>